<evidence type="ECO:0000256" key="9">
    <source>
        <dbReference type="ARBA" id="ARBA00023136"/>
    </source>
</evidence>
<dbReference type="PANTHER" id="PTHR12430:SF0">
    <property type="entry name" value="TRANSLOCASE OF OUTER MITOCHONDRIAL MEMBRANE 20"/>
    <property type="match status" value="1"/>
</dbReference>
<dbReference type="GO" id="GO:0030150">
    <property type="term" value="P:protein import into mitochondrial matrix"/>
    <property type="evidence" value="ECO:0007669"/>
    <property type="project" value="TreeGrafter"/>
</dbReference>
<dbReference type="GO" id="GO:0030943">
    <property type="term" value="F:mitochondrion targeting sequence binding"/>
    <property type="evidence" value="ECO:0007669"/>
    <property type="project" value="TreeGrafter"/>
</dbReference>
<dbReference type="InterPro" id="IPR022422">
    <property type="entry name" value="MAS20_rcpt_metazoan"/>
</dbReference>
<evidence type="ECO:0000256" key="8">
    <source>
        <dbReference type="ARBA" id="ARBA00023128"/>
    </source>
</evidence>
<evidence type="ECO:0000256" key="3">
    <source>
        <dbReference type="ARBA" id="ARBA00022448"/>
    </source>
</evidence>
<accession>A0AB39ZNB3</accession>
<keyword evidence="6" id="KW-0653">Protein transport</keyword>
<dbReference type="GO" id="GO:0016031">
    <property type="term" value="P:tRNA import into mitochondrion"/>
    <property type="evidence" value="ECO:0007669"/>
    <property type="project" value="TreeGrafter"/>
</dbReference>
<dbReference type="PANTHER" id="PTHR12430">
    <property type="entry name" value="MITOCHONDRIAL IMPORT RECEPTOR SUBUNIT TOM20"/>
    <property type="match status" value="1"/>
</dbReference>
<feature type="transmembrane region" description="Helical" evidence="11">
    <location>
        <begin position="6"/>
        <end position="26"/>
    </location>
</feature>
<keyword evidence="12" id="KW-1185">Reference proteome</keyword>
<evidence type="ECO:0000256" key="4">
    <source>
        <dbReference type="ARBA" id="ARBA00022692"/>
    </source>
</evidence>
<comment type="similarity">
    <text evidence="2 10">Belongs to the Tom20 family.</text>
</comment>
<comment type="subcellular location">
    <subcellularLocation>
        <location evidence="1">Mitochondrion outer membrane</location>
        <topology evidence="1">Single-pass membrane protein</topology>
    </subcellularLocation>
</comment>
<evidence type="ECO:0000256" key="1">
    <source>
        <dbReference type="ARBA" id="ARBA00004572"/>
    </source>
</evidence>
<evidence type="ECO:0000256" key="6">
    <source>
        <dbReference type="ARBA" id="ARBA00022927"/>
    </source>
</evidence>
<dbReference type="PIRSF" id="PIRSF037707">
    <property type="entry name" value="MAS20_rcpt"/>
    <property type="match status" value="1"/>
</dbReference>
<organism evidence="12 13">
    <name type="scientific">Drosophila suzukii</name>
    <name type="common">Spotted-wing drosophila fruit fly</name>
    <dbReference type="NCBI Taxonomy" id="28584"/>
    <lineage>
        <taxon>Eukaryota</taxon>
        <taxon>Metazoa</taxon>
        <taxon>Ecdysozoa</taxon>
        <taxon>Arthropoda</taxon>
        <taxon>Hexapoda</taxon>
        <taxon>Insecta</taxon>
        <taxon>Pterygota</taxon>
        <taxon>Neoptera</taxon>
        <taxon>Endopterygota</taxon>
        <taxon>Diptera</taxon>
        <taxon>Brachycera</taxon>
        <taxon>Muscomorpha</taxon>
        <taxon>Ephydroidea</taxon>
        <taxon>Drosophilidae</taxon>
        <taxon>Drosophila</taxon>
        <taxon>Sophophora</taxon>
    </lineage>
</organism>
<name>A0AB39ZNB3_DROSZ</name>
<dbReference type="GO" id="GO:0006605">
    <property type="term" value="P:protein targeting"/>
    <property type="evidence" value="ECO:0007669"/>
    <property type="project" value="InterPro"/>
</dbReference>
<dbReference type="Proteomes" id="UP001652628">
    <property type="component" value="Chromosome 3"/>
</dbReference>
<keyword evidence="8 10" id="KW-0496">Mitochondrion</keyword>
<evidence type="ECO:0000313" key="13">
    <source>
        <dbReference type="RefSeq" id="XP_016939480.3"/>
    </source>
</evidence>
<dbReference type="PRINTS" id="PR00351">
    <property type="entry name" value="OM20RECEPTOR"/>
</dbReference>
<keyword evidence="7 11" id="KW-1133">Transmembrane helix</keyword>
<dbReference type="Pfam" id="PF02064">
    <property type="entry name" value="MAS20"/>
    <property type="match status" value="1"/>
</dbReference>
<evidence type="ECO:0000256" key="2">
    <source>
        <dbReference type="ARBA" id="ARBA00005792"/>
    </source>
</evidence>
<keyword evidence="5 10" id="KW-1000">Mitochondrion outer membrane</keyword>
<keyword evidence="3" id="KW-0813">Transport</keyword>
<gene>
    <name evidence="13" type="primary">tomboy20</name>
</gene>
<reference evidence="13" key="1">
    <citation type="submission" date="2025-08" db="UniProtKB">
        <authorList>
            <consortium name="RefSeq"/>
        </authorList>
    </citation>
    <scope>IDENTIFICATION</scope>
</reference>
<keyword evidence="13" id="KW-0675">Receptor</keyword>
<dbReference type="SUPFAM" id="SSF47157">
    <property type="entry name" value="Mitochondrial import receptor subunit Tom20"/>
    <property type="match status" value="1"/>
</dbReference>
<evidence type="ECO:0000256" key="5">
    <source>
        <dbReference type="ARBA" id="ARBA00022787"/>
    </source>
</evidence>
<evidence type="ECO:0000313" key="12">
    <source>
        <dbReference type="Proteomes" id="UP001652628"/>
    </source>
</evidence>
<evidence type="ECO:0000256" key="11">
    <source>
        <dbReference type="SAM" id="Phobius"/>
    </source>
</evidence>
<dbReference type="InterPro" id="IPR002056">
    <property type="entry name" value="MAS20"/>
</dbReference>
<dbReference type="GeneID" id="108017038"/>
<dbReference type="RefSeq" id="XP_016939480.3">
    <property type="nucleotide sequence ID" value="XM_017083991.4"/>
</dbReference>
<protein>
    <submittedName>
        <fullName evidence="13">Mitochondrial import receptor subunit TOM20 homolog</fullName>
    </submittedName>
</protein>
<dbReference type="GO" id="GO:0005742">
    <property type="term" value="C:mitochondrial outer membrane translocase complex"/>
    <property type="evidence" value="ECO:0007669"/>
    <property type="project" value="UniProtKB-UniRule"/>
</dbReference>
<dbReference type="InterPro" id="IPR023392">
    <property type="entry name" value="Tom20_dom_sf"/>
</dbReference>
<proteinExistence type="inferred from homology"/>
<dbReference type="PRINTS" id="PR01989">
    <property type="entry name" value="EUOM20RECPTR"/>
</dbReference>
<keyword evidence="4 11" id="KW-0812">Transmembrane</keyword>
<evidence type="ECO:0000256" key="10">
    <source>
        <dbReference type="PIRNR" id="PIRNR037707"/>
    </source>
</evidence>
<dbReference type="GO" id="GO:0006886">
    <property type="term" value="P:intracellular protein transport"/>
    <property type="evidence" value="ECO:0007669"/>
    <property type="project" value="InterPro"/>
</dbReference>
<dbReference type="GO" id="GO:0008320">
    <property type="term" value="F:protein transmembrane transporter activity"/>
    <property type="evidence" value="ECO:0007669"/>
    <property type="project" value="TreeGrafter"/>
</dbReference>
<evidence type="ECO:0000256" key="7">
    <source>
        <dbReference type="ARBA" id="ARBA00022989"/>
    </source>
</evidence>
<sequence length="149" mass="16904">MIGVPGTFKVLAALSGMLFMGYCVYFDKKRRGDPDFKRKLHEKRHQRTFRPLKTSRSATHMSNKEIELYFQNQIQRGEGLITNGDIEGGVDHLINAILVCSQPGKLLQVLQNTLPMEVFTMMLIKMHAYESAERSSPVLMDEEGVSALE</sequence>
<dbReference type="Gene3D" id="1.20.960.10">
    <property type="entry name" value="Mitochondrial outer membrane translocase complex, subunit Tom20 domain"/>
    <property type="match status" value="1"/>
</dbReference>
<dbReference type="AlphaFoldDB" id="A0AB39ZNB3"/>
<keyword evidence="9 10" id="KW-0472">Membrane</keyword>